<sequence>MLFPRSFLALIIGSLVAMGSFGMAPVVAETVAMIGTGEVASALGPEFAALGHRIIYGSRNPDRPAVRELLLRTGKDALATGQAAAAAQADIVVLAVPWSAVQEVLSNLGDLSDKIVIDPTNPRVISNDGLRDYAVASSNAEMIQAMAPEAKVVKAFNTMGWETMVDPASSGGPITVPLVGNDQGAKDTVAAIIEGMGLEVVDLGPIRYAHVVEGLYLIWGNARALGTPFQYHFRKISN</sequence>
<dbReference type="SUPFAM" id="SSF51735">
    <property type="entry name" value="NAD(P)-binding Rossmann-fold domains"/>
    <property type="match status" value="1"/>
</dbReference>
<evidence type="ECO:0000256" key="1">
    <source>
        <dbReference type="ARBA" id="ARBA00023002"/>
    </source>
</evidence>
<dbReference type="EMBL" id="UINC01012975">
    <property type="protein sequence ID" value="SVA56337.1"/>
    <property type="molecule type" value="Genomic_DNA"/>
</dbReference>
<feature type="domain" description="Pyrroline-5-carboxylate reductase catalytic N-terminal" evidence="2">
    <location>
        <begin position="30"/>
        <end position="122"/>
    </location>
</feature>
<name>A0A381WWQ5_9ZZZZ</name>
<reference evidence="3" key="1">
    <citation type="submission" date="2018-05" db="EMBL/GenBank/DDBJ databases">
        <authorList>
            <person name="Lanie J.A."/>
            <person name="Ng W.-L."/>
            <person name="Kazmierczak K.M."/>
            <person name="Andrzejewski T.M."/>
            <person name="Davidsen T.M."/>
            <person name="Wayne K.J."/>
            <person name="Tettelin H."/>
            <person name="Glass J.I."/>
            <person name="Rusch D."/>
            <person name="Podicherti R."/>
            <person name="Tsui H.-C.T."/>
            <person name="Winkler M.E."/>
        </authorList>
    </citation>
    <scope>NUCLEOTIDE SEQUENCE</scope>
</reference>
<protein>
    <recommendedName>
        <fullName evidence="2">Pyrroline-5-carboxylate reductase catalytic N-terminal domain-containing protein</fullName>
    </recommendedName>
</protein>
<dbReference type="InterPro" id="IPR051267">
    <property type="entry name" value="STEAP_metalloreductase"/>
</dbReference>
<dbReference type="Gene3D" id="3.40.50.720">
    <property type="entry name" value="NAD(P)-binding Rossmann-like Domain"/>
    <property type="match status" value="1"/>
</dbReference>
<gene>
    <name evidence="3" type="ORF">METZ01_LOCUS109191</name>
</gene>
<dbReference type="Pfam" id="PF03807">
    <property type="entry name" value="F420_oxidored"/>
    <property type="match status" value="1"/>
</dbReference>
<organism evidence="3">
    <name type="scientific">marine metagenome</name>
    <dbReference type="NCBI Taxonomy" id="408172"/>
    <lineage>
        <taxon>unclassified sequences</taxon>
        <taxon>metagenomes</taxon>
        <taxon>ecological metagenomes</taxon>
    </lineage>
</organism>
<dbReference type="PANTHER" id="PTHR14239">
    <property type="entry name" value="DUDULIN-RELATED"/>
    <property type="match status" value="1"/>
</dbReference>
<evidence type="ECO:0000259" key="2">
    <source>
        <dbReference type="Pfam" id="PF03807"/>
    </source>
</evidence>
<dbReference type="InterPro" id="IPR028939">
    <property type="entry name" value="P5C_Rdtase_cat_N"/>
</dbReference>
<accession>A0A381WWQ5</accession>
<dbReference type="AlphaFoldDB" id="A0A381WWQ5"/>
<keyword evidence="1" id="KW-0560">Oxidoreductase</keyword>
<evidence type="ECO:0000313" key="3">
    <source>
        <dbReference type="EMBL" id="SVA56337.1"/>
    </source>
</evidence>
<proteinExistence type="predicted"/>
<dbReference type="GO" id="GO:0016491">
    <property type="term" value="F:oxidoreductase activity"/>
    <property type="evidence" value="ECO:0007669"/>
    <property type="project" value="UniProtKB-KW"/>
</dbReference>
<dbReference type="InterPro" id="IPR036291">
    <property type="entry name" value="NAD(P)-bd_dom_sf"/>
</dbReference>